<dbReference type="PANTHER" id="PTHR42085">
    <property type="entry name" value="F-BOX DOMAIN-CONTAINING PROTEIN"/>
    <property type="match status" value="1"/>
</dbReference>
<dbReference type="HOGENOM" id="CLU_844812_0_0_1"/>
<reference evidence="1 2" key="1">
    <citation type="journal article" date="2013" name="BMC Genomics">
        <title>Genomics-driven discovery of the pneumocandin biosynthetic gene cluster in the fungus Glarea lozoyensis.</title>
        <authorList>
            <person name="Chen L."/>
            <person name="Yue Q."/>
            <person name="Zhang X."/>
            <person name="Xiang M."/>
            <person name="Wang C."/>
            <person name="Li S."/>
            <person name="Che Y."/>
            <person name="Ortiz-Lopez F.J."/>
            <person name="Bills G.F."/>
            <person name="Liu X."/>
            <person name="An Z."/>
        </authorList>
    </citation>
    <scope>NUCLEOTIDE SEQUENCE [LARGE SCALE GENOMIC DNA]</scope>
    <source>
        <strain evidence="2">ATCC 20868 / MF5171</strain>
    </source>
</reference>
<dbReference type="InterPro" id="IPR038883">
    <property type="entry name" value="AN11006-like"/>
</dbReference>
<dbReference type="AlphaFoldDB" id="S3DUL8"/>
<keyword evidence="2" id="KW-1185">Reference proteome</keyword>
<dbReference type="GeneID" id="19471886"/>
<sequence>MVKKVCRLRYRKGEPLGLTIYPAPNFASLPFEVRNMVYDLLLIDSEPIVVYTEPLPEEYHRETYGPQSSSKVAAVTFGLLPVNRMISIEAAAVFYHHNVFCFRGPPSHLYVKDPWDPLYSFLRVIGRRNRSHLQYIEAEISRPQGVWKDFAGSNSLPVHCSSWMRKVCAREQHPRTYPPMVDQRGTSFDYVSPAIEAVFRILGSEGSRLQLLLQKGFTPLLMGDGMYNDYDYGYRYGWSEEVVDHVEQMRRQFTKCPNGDGPRVDVQWKTTFFKSQFELKAREIEDNGWGVLEKHDTIGPLTNNRFDDEKDRTTCVTFQRKSKANLEAC</sequence>
<name>S3DUL8_GLAL2</name>
<dbReference type="KEGG" id="glz:GLAREA_12846"/>
<dbReference type="EMBL" id="KE145365">
    <property type="protein sequence ID" value="EPE30123.1"/>
    <property type="molecule type" value="Genomic_DNA"/>
</dbReference>
<protein>
    <submittedName>
        <fullName evidence="1">Uncharacterized protein</fullName>
    </submittedName>
</protein>
<dbReference type="RefSeq" id="XP_008082800.1">
    <property type="nucleotide sequence ID" value="XM_008084609.1"/>
</dbReference>
<gene>
    <name evidence="1" type="ORF">GLAREA_12846</name>
</gene>
<evidence type="ECO:0000313" key="1">
    <source>
        <dbReference type="EMBL" id="EPE30123.1"/>
    </source>
</evidence>
<organism evidence="1 2">
    <name type="scientific">Glarea lozoyensis (strain ATCC 20868 / MF5171)</name>
    <dbReference type="NCBI Taxonomy" id="1116229"/>
    <lineage>
        <taxon>Eukaryota</taxon>
        <taxon>Fungi</taxon>
        <taxon>Dikarya</taxon>
        <taxon>Ascomycota</taxon>
        <taxon>Pezizomycotina</taxon>
        <taxon>Leotiomycetes</taxon>
        <taxon>Helotiales</taxon>
        <taxon>Helotiaceae</taxon>
        <taxon>Glarea</taxon>
    </lineage>
</organism>
<dbReference type="OrthoDB" id="5272396at2759"/>
<evidence type="ECO:0000313" key="2">
    <source>
        <dbReference type="Proteomes" id="UP000016922"/>
    </source>
</evidence>
<accession>S3DUL8</accession>
<proteinExistence type="predicted"/>
<dbReference type="PANTHER" id="PTHR42085:SF2">
    <property type="entry name" value="F-BOX DOMAIN-CONTAINING PROTEIN"/>
    <property type="match status" value="1"/>
</dbReference>
<dbReference type="Proteomes" id="UP000016922">
    <property type="component" value="Unassembled WGS sequence"/>
</dbReference>